<dbReference type="KEGG" id="sid:M164_0418"/>
<evidence type="ECO:0000256" key="1">
    <source>
        <dbReference type="SAM" id="MobiDB-lite"/>
    </source>
</evidence>
<evidence type="ECO:0000313" key="3">
    <source>
        <dbReference type="Proteomes" id="UP000001479"/>
    </source>
</evidence>
<feature type="region of interest" description="Disordered" evidence="1">
    <location>
        <begin position="1"/>
        <end position="31"/>
    </location>
</feature>
<dbReference type="Proteomes" id="UP000001479">
    <property type="component" value="Chromosome"/>
</dbReference>
<evidence type="ECO:0000313" key="2">
    <source>
        <dbReference type="EMBL" id="ACR41048.1"/>
    </source>
</evidence>
<name>C4KDS5_SACI6</name>
<dbReference type="HOGENOM" id="CLU_180511_1_0_2"/>
<gene>
    <name evidence="2" type="ordered locus">M164_0418</name>
</gene>
<reference evidence="2 3" key="1">
    <citation type="journal article" date="2009" name="Proc. Natl. Acad. Sci. U.S.A.">
        <title>Biogeography of the Sulfolobus islandicus pan-genome.</title>
        <authorList>
            <person name="Reno M.L."/>
            <person name="Held N.L."/>
            <person name="Fields C.J."/>
            <person name="Burke P.V."/>
            <person name="Whitaker R.J."/>
        </authorList>
    </citation>
    <scope>NUCLEOTIDE SEQUENCE [LARGE SCALE GENOMIC DNA]</scope>
    <source>
        <strain evidence="3">M.16.4 / Kamchatka #3</strain>
    </source>
</reference>
<dbReference type="EMBL" id="CP001402">
    <property type="protein sequence ID" value="ACR41048.1"/>
    <property type="molecule type" value="Genomic_DNA"/>
</dbReference>
<dbReference type="AlphaFoldDB" id="C4KDS5"/>
<organism evidence="2 3">
    <name type="scientific">Saccharolobus islandicus (strain M.16.4 / Kamchatka #3)</name>
    <name type="common">Sulfolobus islandicus</name>
    <dbReference type="NCBI Taxonomy" id="426118"/>
    <lineage>
        <taxon>Archaea</taxon>
        <taxon>Thermoproteota</taxon>
        <taxon>Thermoprotei</taxon>
        <taxon>Sulfolobales</taxon>
        <taxon>Sulfolobaceae</taxon>
        <taxon>Saccharolobus</taxon>
    </lineage>
</organism>
<protein>
    <submittedName>
        <fullName evidence="2">Uncharacterized protein</fullName>
    </submittedName>
</protein>
<sequence>MGYAQKGEGDYGDVSPAPLGSKESHDPPTISRWLRAKSLHSIMNEYKMSEMKV</sequence>
<proteinExistence type="predicted"/>
<accession>C4KDS5</accession>